<evidence type="ECO:0000256" key="4">
    <source>
        <dbReference type="ARBA" id="ARBA00023315"/>
    </source>
</evidence>
<dbReference type="InterPro" id="IPR004410">
    <property type="entry name" value="Malonyl_CoA-ACP_transAc_FabD"/>
</dbReference>
<dbReference type="InterPro" id="IPR024925">
    <property type="entry name" value="Malonyl_CoA-ACP_transAc"/>
</dbReference>
<dbReference type="SUPFAM" id="SSF52151">
    <property type="entry name" value="FabD/lysophospholipase-like"/>
    <property type="match status" value="1"/>
</dbReference>
<evidence type="ECO:0000256" key="3">
    <source>
        <dbReference type="ARBA" id="ARBA00022679"/>
    </source>
</evidence>
<dbReference type="FunFam" id="3.30.70.250:FF:000001">
    <property type="entry name" value="Malonyl CoA-acyl carrier protein transacylase"/>
    <property type="match status" value="1"/>
</dbReference>
<gene>
    <name evidence="9" type="primary">fabD</name>
    <name evidence="9" type="ORF">HYS17_01950</name>
</gene>
<evidence type="ECO:0000256" key="5">
    <source>
        <dbReference type="ARBA" id="ARBA00048462"/>
    </source>
</evidence>
<evidence type="ECO:0000313" key="9">
    <source>
        <dbReference type="EMBL" id="QQG36574.1"/>
    </source>
</evidence>
<keyword evidence="3 6" id="KW-0808">Transferase</keyword>
<feature type="active site" evidence="7">
    <location>
        <position position="95"/>
    </location>
</feature>
<dbReference type="InterPro" id="IPR001227">
    <property type="entry name" value="Ac_transferase_dom_sf"/>
</dbReference>
<dbReference type="Pfam" id="PF00698">
    <property type="entry name" value="Acyl_transf_1"/>
    <property type="match status" value="1"/>
</dbReference>
<dbReference type="GO" id="GO:0005829">
    <property type="term" value="C:cytosol"/>
    <property type="evidence" value="ECO:0007669"/>
    <property type="project" value="TreeGrafter"/>
</dbReference>
<dbReference type="Gene3D" id="3.30.70.250">
    <property type="entry name" value="Malonyl-CoA ACP transacylase, ACP-binding"/>
    <property type="match status" value="1"/>
</dbReference>
<dbReference type="NCBIfam" id="TIGR00128">
    <property type="entry name" value="fabD"/>
    <property type="match status" value="1"/>
</dbReference>
<dbReference type="PANTHER" id="PTHR42681">
    <property type="entry name" value="MALONYL-COA-ACYL CARRIER PROTEIN TRANSACYLASE, MITOCHONDRIAL"/>
    <property type="match status" value="1"/>
</dbReference>
<dbReference type="GO" id="GO:0006633">
    <property type="term" value="P:fatty acid biosynthetic process"/>
    <property type="evidence" value="ECO:0007669"/>
    <property type="project" value="TreeGrafter"/>
</dbReference>
<evidence type="ECO:0000256" key="2">
    <source>
        <dbReference type="ARBA" id="ARBA00018953"/>
    </source>
</evidence>
<sequence>MTRAFIFPGQGSQSIGMGKDLADTYKTARETFEEINDALGQNLTRIMWEGSEGDINLTENTQPALMAVSMAVMNVLTKDAGVVLPNVAGFVAGHSLGEYSALTAAGAFTLPDTARLLKLRGQSMQQAVPVGQGAMAAILGLEFDQVKAIALEASVSEICEAANDNAPGQVVISGHKGAVEAAMALATAAGAKRALALPVSAPFHCRLMAPAADKMREALGKTDIRPPVVPVVANVTASAVSAPDQIRNLLVDQITGRVRWRESVTWMKEQGVTEMIEIGSGKVLAGLVKRIEGDVAVSSVGTPAQIDELVAKLK</sequence>
<dbReference type="EC" id="2.3.1.39" evidence="1 6"/>
<proteinExistence type="inferred from homology"/>
<evidence type="ECO:0000256" key="6">
    <source>
        <dbReference type="PIRNR" id="PIRNR000446"/>
    </source>
</evidence>
<dbReference type="Gene3D" id="3.40.366.10">
    <property type="entry name" value="Malonyl-Coenzyme A Acyl Carrier Protein, domain 2"/>
    <property type="match status" value="1"/>
</dbReference>
<dbReference type="SMART" id="SM00827">
    <property type="entry name" value="PKS_AT"/>
    <property type="match status" value="1"/>
</dbReference>
<protein>
    <recommendedName>
        <fullName evidence="2 6">Malonyl CoA-acyl carrier protein transacylase</fullName>
        <ecNumber evidence="1 6">2.3.1.39</ecNumber>
    </recommendedName>
</protein>
<reference evidence="9 10" key="1">
    <citation type="submission" date="2020-07" db="EMBL/GenBank/DDBJ databases">
        <title>Huge and variable diversity of episymbiotic CPR bacteria and DPANN archaea in groundwater ecosystems.</title>
        <authorList>
            <person name="He C.Y."/>
            <person name="Keren R."/>
            <person name="Whittaker M."/>
            <person name="Farag I.F."/>
            <person name="Doudna J."/>
            <person name="Cate J.H.D."/>
            <person name="Banfield J.F."/>
        </authorList>
    </citation>
    <scope>NUCLEOTIDE SEQUENCE [LARGE SCALE GENOMIC DNA]</scope>
    <source>
        <strain evidence="9">NC_groundwater_70_Ag_B-0.1um_54_66</strain>
    </source>
</reference>
<dbReference type="EMBL" id="CP066681">
    <property type="protein sequence ID" value="QQG36574.1"/>
    <property type="molecule type" value="Genomic_DNA"/>
</dbReference>
<dbReference type="SUPFAM" id="SSF55048">
    <property type="entry name" value="Probable ACP-binding domain of malonyl-CoA ACP transacylase"/>
    <property type="match status" value="1"/>
</dbReference>
<comment type="similarity">
    <text evidence="6">Belongs to the fabD family.</text>
</comment>
<keyword evidence="4 6" id="KW-0012">Acyltransferase</keyword>
<evidence type="ECO:0000256" key="7">
    <source>
        <dbReference type="PIRSR" id="PIRSR000446-1"/>
    </source>
</evidence>
<dbReference type="GO" id="GO:0004314">
    <property type="term" value="F:[acyl-carrier-protein] S-malonyltransferase activity"/>
    <property type="evidence" value="ECO:0007669"/>
    <property type="project" value="UniProtKB-EC"/>
</dbReference>
<dbReference type="InterPro" id="IPR050858">
    <property type="entry name" value="Mal-CoA-ACP_Trans/PKS_FabD"/>
</dbReference>
<organism evidence="9 10">
    <name type="scientific">Micavibrio aeruginosavorus</name>
    <dbReference type="NCBI Taxonomy" id="349221"/>
    <lineage>
        <taxon>Bacteria</taxon>
        <taxon>Pseudomonadati</taxon>
        <taxon>Bdellovibrionota</taxon>
        <taxon>Bdellovibrionia</taxon>
        <taxon>Bdellovibrionales</taxon>
        <taxon>Pseudobdellovibrionaceae</taxon>
        <taxon>Micavibrio</taxon>
    </lineage>
</organism>
<dbReference type="InterPro" id="IPR014043">
    <property type="entry name" value="Acyl_transferase_dom"/>
</dbReference>
<feature type="active site" evidence="7">
    <location>
        <position position="204"/>
    </location>
</feature>
<feature type="domain" description="Malonyl-CoA:ACP transacylase (MAT)" evidence="8">
    <location>
        <begin position="6"/>
        <end position="309"/>
    </location>
</feature>
<name>A0A7T5UGS7_9BACT</name>
<dbReference type="InterPro" id="IPR016036">
    <property type="entry name" value="Malonyl_transacylase_ACP-bd"/>
</dbReference>
<evidence type="ECO:0000259" key="8">
    <source>
        <dbReference type="SMART" id="SM00827"/>
    </source>
</evidence>
<evidence type="ECO:0000313" key="10">
    <source>
        <dbReference type="Proteomes" id="UP000595362"/>
    </source>
</evidence>
<dbReference type="InterPro" id="IPR016035">
    <property type="entry name" value="Acyl_Trfase/lysoPLipase"/>
</dbReference>
<comment type="catalytic activity">
    <reaction evidence="5 6">
        <text>holo-[ACP] + malonyl-CoA = malonyl-[ACP] + CoA</text>
        <dbReference type="Rhea" id="RHEA:41792"/>
        <dbReference type="Rhea" id="RHEA-COMP:9623"/>
        <dbReference type="Rhea" id="RHEA-COMP:9685"/>
        <dbReference type="ChEBI" id="CHEBI:57287"/>
        <dbReference type="ChEBI" id="CHEBI:57384"/>
        <dbReference type="ChEBI" id="CHEBI:64479"/>
        <dbReference type="ChEBI" id="CHEBI:78449"/>
        <dbReference type="EC" id="2.3.1.39"/>
    </reaction>
</comment>
<dbReference type="Proteomes" id="UP000595362">
    <property type="component" value="Chromosome"/>
</dbReference>
<evidence type="ECO:0000256" key="1">
    <source>
        <dbReference type="ARBA" id="ARBA00013258"/>
    </source>
</evidence>
<dbReference type="PIRSF" id="PIRSF000446">
    <property type="entry name" value="Mct"/>
    <property type="match status" value="1"/>
</dbReference>
<accession>A0A7T5UGS7</accession>
<dbReference type="AlphaFoldDB" id="A0A7T5UGS7"/>
<dbReference type="PANTHER" id="PTHR42681:SF1">
    <property type="entry name" value="MALONYL-COA-ACYL CARRIER PROTEIN TRANSACYLASE, MITOCHONDRIAL"/>
    <property type="match status" value="1"/>
</dbReference>